<accession>D6TNH2</accession>
<dbReference type="AlphaFoldDB" id="D6TNH2"/>
<reference evidence="1 2" key="1">
    <citation type="journal article" date="2011" name="Stand. Genomic Sci.">
        <title>Non-contiguous finished genome sequence and contextual data of the filamentous soil bacterium Ktedonobacter racemifer type strain (SOSP1-21).</title>
        <authorList>
            <person name="Chang Y.J."/>
            <person name="Land M."/>
            <person name="Hauser L."/>
            <person name="Chertkov O."/>
            <person name="Del Rio T.G."/>
            <person name="Nolan M."/>
            <person name="Copeland A."/>
            <person name="Tice H."/>
            <person name="Cheng J.F."/>
            <person name="Lucas S."/>
            <person name="Han C."/>
            <person name="Goodwin L."/>
            <person name="Pitluck S."/>
            <person name="Ivanova N."/>
            <person name="Ovchinikova G."/>
            <person name="Pati A."/>
            <person name="Chen A."/>
            <person name="Palaniappan K."/>
            <person name="Mavromatis K."/>
            <person name="Liolios K."/>
            <person name="Brettin T."/>
            <person name="Fiebig A."/>
            <person name="Rohde M."/>
            <person name="Abt B."/>
            <person name="Goker M."/>
            <person name="Detter J.C."/>
            <person name="Woyke T."/>
            <person name="Bristow J."/>
            <person name="Eisen J.A."/>
            <person name="Markowitz V."/>
            <person name="Hugenholtz P."/>
            <person name="Kyrpides N.C."/>
            <person name="Klenk H.P."/>
            <person name="Lapidus A."/>
        </authorList>
    </citation>
    <scope>NUCLEOTIDE SEQUENCE [LARGE SCALE GENOMIC DNA]</scope>
    <source>
        <strain evidence="2">DSM 44963</strain>
    </source>
</reference>
<comment type="caution">
    <text evidence="1">The sequence shown here is derived from an EMBL/GenBank/DDBJ whole genome shotgun (WGS) entry which is preliminary data.</text>
</comment>
<gene>
    <name evidence="1" type="ORF">Krac_8633</name>
</gene>
<organism evidence="1 2">
    <name type="scientific">Ktedonobacter racemifer DSM 44963</name>
    <dbReference type="NCBI Taxonomy" id="485913"/>
    <lineage>
        <taxon>Bacteria</taxon>
        <taxon>Bacillati</taxon>
        <taxon>Chloroflexota</taxon>
        <taxon>Ktedonobacteria</taxon>
        <taxon>Ktedonobacterales</taxon>
        <taxon>Ktedonobacteraceae</taxon>
        <taxon>Ktedonobacter</taxon>
    </lineage>
</organism>
<sequence length="122" mass="14707">MRRMPTGTLVWSLKRYTKNANLWDRACFKCKQKVPVFEYELRDEQGRTLFHFLCEECAQKKLAEWLQCTESPDYIALGYQTDFDIATVFFEQKNEGETLLLTRWSKEQRRRRLQIETDKNAQ</sequence>
<dbReference type="RefSeq" id="WP_007912340.1">
    <property type="nucleotide sequence ID" value="NZ_ADVG01000002.1"/>
</dbReference>
<evidence type="ECO:0000313" key="2">
    <source>
        <dbReference type="Proteomes" id="UP000004508"/>
    </source>
</evidence>
<dbReference type="STRING" id="485913.Krac_8633"/>
<evidence type="ECO:0000313" key="1">
    <source>
        <dbReference type="EMBL" id="EFH87303.1"/>
    </source>
</evidence>
<dbReference type="EMBL" id="ADVG01000002">
    <property type="protein sequence ID" value="EFH87303.1"/>
    <property type="molecule type" value="Genomic_DNA"/>
</dbReference>
<protein>
    <submittedName>
        <fullName evidence="1">Uncharacterized protein</fullName>
    </submittedName>
</protein>
<dbReference type="InParanoid" id="D6TNH2"/>
<keyword evidence="2" id="KW-1185">Reference proteome</keyword>
<dbReference type="Proteomes" id="UP000004508">
    <property type="component" value="Unassembled WGS sequence"/>
</dbReference>
<proteinExistence type="predicted"/>
<dbReference type="OrthoDB" id="9852194at2"/>
<name>D6TNH2_KTERA</name>